<dbReference type="AlphaFoldDB" id="A0A9J5XXB4"/>
<reference evidence="2 3" key="1">
    <citation type="submission" date="2020-09" db="EMBL/GenBank/DDBJ databases">
        <title>De no assembly of potato wild relative species, Solanum commersonii.</title>
        <authorList>
            <person name="Cho K."/>
        </authorList>
    </citation>
    <scope>NUCLEOTIDE SEQUENCE [LARGE SCALE GENOMIC DNA]</scope>
    <source>
        <strain evidence="2">LZ3.2</strain>
        <tissue evidence="2">Leaf</tissue>
    </source>
</reference>
<comment type="caution">
    <text evidence="2">The sequence shown here is derived from an EMBL/GenBank/DDBJ whole genome shotgun (WGS) entry which is preliminary data.</text>
</comment>
<name>A0A9J5XXB4_SOLCO</name>
<accession>A0A9J5XXB4</accession>
<dbReference type="EMBL" id="JACXVP010000008">
    <property type="protein sequence ID" value="KAG5591518.1"/>
    <property type="molecule type" value="Genomic_DNA"/>
</dbReference>
<gene>
    <name evidence="2" type="ORF">H5410_042032</name>
</gene>
<dbReference type="OrthoDB" id="1682477at2759"/>
<organism evidence="2 3">
    <name type="scientific">Solanum commersonii</name>
    <name type="common">Commerson's wild potato</name>
    <name type="synonym">Commerson's nightshade</name>
    <dbReference type="NCBI Taxonomy" id="4109"/>
    <lineage>
        <taxon>Eukaryota</taxon>
        <taxon>Viridiplantae</taxon>
        <taxon>Streptophyta</taxon>
        <taxon>Embryophyta</taxon>
        <taxon>Tracheophyta</taxon>
        <taxon>Spermatophyta</taxon>
        <taxon>Magnoliopsida</taxon>
        <taxon>eudicotyledons</taxon>
        <taxon>Gunneridae</taxon>
        <taxon>Pentapetalae</taxon>
        <taxon>asterids</taxon>
        <taxon>lamiids</taxon>
        <taxon>Solanales</taxon>
        <taxon>Solanaceae</taxon>
        <taxon>Solanoideae</taxon>
        <taxon>Solaneae</taxon>
        <taxon>Solanum</taxon>
    </lineage>
</organism>
<protein>
    <submittedName>
        <fullName evidence="2">Uncharacterized protein</fullName>
    </submittedName>
</protein>
<keyword evidence="3" id="KW-1185">Reference proteome</keyword>
<sequence length="103" mass="11852">MLRHLRAPDSGLWSLHSTRLKTRTKESNMCASQRASKPVRRRHDCFVEPRHRIKSSKWAIFGKQNWRCGMNRKPGYGDKLCTNLDPTKGVGRLRQQDGGHGNP</sequence>
<evidence type="ECO:0000313" key="3">
    <source>
        <dbReference type="Proteomes" id="UP000824120"/>
    </source>
</evidence>
<dbReference type="PANTHER" id="PTHR33220">
    <property type="entry name" value="BNAA09G04420D PROTEIN"/>
    <property type="match status" value="1"/>
</dbReference>
<dbReference type="PANTHER" id="PTHR33220:SF5">
    <property type="entry name" value="RRNA INTRON-ENCODED HOMING ENDONUCLEASE"/>
    <property type="match status" value="1"/>
</dbReference>
<evidence type="ECO:0000256" key="1">
    <source>
        <dbReference type="SAM" id="MobiDB-lite"/>
    </source>
</evidence>
<feature type="region of interest" description="Disordered" evidence="1">
    <location>
        <begin position="84"/>
        <end position="103"/>
    </location>
</feature>
<proteinExistence type="predicted"/>
<evidence type="ECO:0000313" key="2">
    <source>
        <dbReference type="EMBL" id="KAG5591518.1"/>
    </source>
</evidence>
<dbReference type="Proteomes" id="UP000824120">
    <property type="component" value="Chromosome 8"/>
</dbReference>